<feature type="compositionally biased region" description="Basic and acidic residues" evidence="1">
    <location>
        <begin position="109"/>
        <end position="120"/>
    </location>
</feature>
<protein>
    <recommendedName>
        <fullName evidence="4">Pal1 cell morphology protein</fullName>
    </recommendedName>
</protein>
<evidence type="ECO:0008006" key="4">
    <source>
        <dbReference type="Google" id="ProtNLM"/>
    </source>
</evidence>
<dbReference type="VEuPathDB" id="FungiDB:CHGG_06354"/>
<feature type="compositionally biased region" description="Basic and acidic residues" evidence="1">
    <location>
        <begin position="183"/>
        <end position="195"/>
    </location>
</feature>
<feature type="compositionally biased region" description="Polar residues" evidence="1">
    <location>
        <begin position="47"/>
        <end position="72"/>
    </location>
</feature>
<dbReference type="RefSeq" id="XP_001222449.1">
    <property type="nucleotide sequence ID" value="XM_001222448.1"/>
</dbReference>
<evidence type="ECO:0000313" key="3">
    <source>
        <dbReference type="Proteomes" id="UP000001056"/>
    </source>
</evidence>
<sequence length="558" mass="61460">MAGSQQGEHIAFVHSFFYLLGDSGRRRRTLLRSLSGGQRKHRRGRSTQRSAGLSLNLPSNNPFRNRAVSPTTSHSPASPFDDPPPRPLSRNPFLDPAITGRSSLSNIRSESESMSLDKRPSLTAEEIFGSLTLVDTSDKPAPPRPDAPKPSPPLDRRAPPPPYREGPPPPNRRGPPPNHRPTRSQEEALRARRMQENGGRGGPPDPSRSPQRRPERRPRRNSDSSILDNDKIMTEEERKQRDQRRRERERERRHRDNREKKSTKPSRRVDIIDQLDATSIYGSGIFHHDGPFDALNPHRNRQGSRRAPMQAFPKDSLNNTIGGAGPLNARPDHATFLGQQDDEAFMEWSRGGKDKGNYSSSKETPVFDPLSRGSILHGDESLGLGTSTFLEGTPAARTAIQKREEERAAELGGDGLQRKKSLAHRIRNMNRGGRDYQPSGRITNPETGYGSRRSPSQGGPASASLSERNPFFSEYGSGKGEEEFTVHKMDSNGSRPSPASPSGPSLERRSTTDATGGDDAQPKTGGILGRMKSLKGRRQRPVPAPGDADVLPTPGTAV</sequence>
<organism evidence="2 3">
    <name type="scientific">Chaetomium globosum (strain ATCC 6205 / CBS 148.51 / DSM 1962 / NBRC 6347 / NRRL 1970)</name>
    <name type="common">Soil fungus</name>
    <dbReference type="NCBI Taxonomy" id="306901"/>
    <lineage>
        <taxon>Eukaryota</taxon>
        <taxon>Fungi</taxon>
        <taxon>Dikarya</taxon>
        <taxon>Ascomycota</taxon>
        <taxon>Pezizomycotina</taxon>
        <taxon>Sordariomycetes</taxon>
        <taxon>Sordariomycetidae</taxon>
        <taxon>Sordariales</taxon>
        <taxon>Chaetomiaceae</taxon>
        <taxon>Chaetomium</taxon>
    </lineage>
</organism>
<dbReference type="GO" id="GO:0005737">
    <property type="term" value="C:cytoplasm"/>
    <property type="evidence" value="ECO:0007669"/>
    <property type="project" value="TreeGrafter"/>
</dbReference>
<feature type="region of interest" description="Disordered" evidence="1">
    <location>
        <begin position="32"/>
        <end position="121"/>
    </location>
</feature>
<dbReference type="GeneID" id="4391225"/>
<feature type="compositionally biased region" description="Basic residues" evidence="1">
    <location>
        <begin position="210"/>
        <end position="219"/>
    </location>
</feature>
<dbReference type="PANTHER" id="PTHR28307">
    <property type="entry name" value="PROTEIN PAL1"/>
    <property type="match status" value="1"/>
</dbReference>
<feature type="compositionally biased region" description="Basic and acidic residues" evidence="1">
    <location>
        <begin position="228"/>
        <end position="270"/>
    </location>
</feature>
<dbReference type="InterPro" id="IPR013226">
    <property type="entry name" value="Pal1"/>
</dbReference>
<feature type="region of interest" description="Disordered" evidence="1">
    <location>
        <begin position="351"/>
        <end position="372"/>
    </location>
</feature>
<dbReference type="eggNOG" id="ENOG502S21G">
    <property type="taxonomic scope" value="Eukaryota"/>
</dbReference>
<keyword evidence="3" id="KW-1185">Reference proteome</keyword>
<dbReference type="OrthoDB" id="5352132at2759"/>
<name>Q2H4R1_CHAGB</name>
<feature type="region of interest" description="Disordered" evidence="1">
    <location>
        <begin position="133"/>
        <end position="270"/>
    </location>
</feature>
<dbReference type="Pfam" id="PF08316">
    <property type="entry name" value="Pal1"/>
    <property type="match status" value="1"/>
</dbReference>
<feature type="compositionally biased region" description="Polar residues" evidence="1">
    <location>
        <begin position="453"/>
        <end position="467"/>
    </location>
</feature>
<feature type="compositionally biased region" description="Pro residues" evidence="1">
    <location>
        <begin position="140"/>
        <end position="179"/>
    </location>
</feature>
<feature type="compositionally biased region" description="Basic and acidic residues" evidence="1">
    <location>
        <begin position="479"/>
        <end position="490"/>
    </location>
</feature>
<dbReference type="OMA" id="GPSMIHH"/>
<gene>
    <name evidence="2" type="ORF">CHGG_06354</name>
</gene>
<feature type="compositionally biased region" description="Basic residues" evidence="1">
    <location>
        <begin position="418"/>
        <end position="428"/>
    </location>
</feature>
<dbReference type="STRING" id="306901.Q2H4R1"/>
<proteinExistence type="predicted"/>
<feature type="compositionally biased region" description="Low complexity" evidence="1">
    <location>
        <begin position="491"/>
        <end position="505"/>
    </location>
</feature>
<dbReference type="Proteomes" id="UP000001056">
    <property type="component" value="Unassembled WGS sequence"/>
</dbReference>
<dbReference type="HOGENOM" id="CLU_025891_1_0_1"/>
<evidence type="ECO:0000256" key="1">
    <source>
        <dbReference type="SAM" id="MobiDB-lite"/>
    </source>
</evidence>
<accession>Q2H4R1</accession>
<dbReference type="AlphaFoldDB" id="Q2H4R1"/>
<evidence type="ECO:0000313" key="2">
    <source>
        <dbReference type="EMBL" id="EAQ89735.1"/>
    </source>
</evidence>
<reference evidence="3" key="1">
    <citation type="journal article" date="2015" name="Genome Announc.">
        <title>Draft genome sequence of the cellulolytic fungus Chaetomium globosum.</title>
        <authorList>
            <person name="Cuomo C.A."/>
            <person name="Untereiner W.A."/>
            <person name="Ma L.-J."/>
            <person name="Grabherr M."/>
            <person name="Birren B.W."/>
        </authorList>
    </citation>
    <scope>NUCLEOTIDE SEQUENCE [LARGE SCALE GENOMIC DNA]</scope>
    <source>
        <strain evidence="3">ATCC 6205 / CBS 148.51 / DSM 1962 / NBRC 6347 / NRRL 1970</strain>
    </source>
</reference>
<dbReference type="InParanoid" id="Q2H4R1"/>
<dbReference type="PANTHER" id="PTHR28307:SF2">
    <property type="entry name" value="PROTEIN PAL1"/>
    <property type="match status" value="1"/>
</dbReference>
<dbReference type="EMBL" id="CH408031">
    <property type="protein sequence ID" value="EAQ89735.1"/>
    <property type="molecule type" value="Genomic_DNA"/>
</dbReference>
<feature type="region of interest" description="Disordered" evidence="1">
    <location>
        <begin position="404"/>
        <end position="558"/>
    </location>
</feature>